<feature type="non-terminal residue" evidence="1">
    <location>
        <position position="1"/>
    </location>
</feature>
<accession>A0ABS2X8V5</accession>
<sequence>YNTSYIKFGFISSGDAEAPKPQCVICGEVLSNDAMKPFKLIQHLKTKDAELEFFERKCDELKGQQQLKPFSIGLLSKFSCLPTRSFIIHPEYLSNLLTRYVPACKLRSSESDLLVIPKQKCATLRECSFSFMAPTPSFSTCDSHIKSNQLSRPTCSLLLSMFFKPAICYYRLNCYLRFFTPSYLYDSV</sequence>
<proteinExistence type="predicted"/>
<organism evidence="1 2">
    <name type="scientific">Polyodon spathula</name>
    <name type="common">North American paddlefish</name>
    <name type="synonym">Squalus spathula</name>
    <dbReference type="NCBI Taxonomy" id="7913"/>
    <lineage>
        <taxon>Eukaryota</taxon>
        <taxon>Metazoa</taxon>
        <taxon>Chordata</taxon>
        <taxon>Craniata</taxon>
        <taxon>Vertebrata</taxon>
        <taxon>Euteleostomi</taxon>
        <taxon>Actinopterygii</taxon>
        <taxon>Chondrostei</taxon>
        <taxon>Acipenseriformes</taxon>
        <taxon>Polyodontidae</taxon>
        <taxon>Polyodon</taxon>
    </lineage>
</organism>
<evidence type="ECO:0000313" key="1">
    <source>
        <dbReference type="EMBL" id="MBN3270619.1"/>
    </source>
</evidence>
<evidence type="ECO:0000313" key="2">
    <source>
        <dbReference type="Proteomes" id="UP001166093"/>
    </source>
</evidence>
<dbReference type="EMBL" id="JAAWVQ010003341">
    <property type="protein sequence ID" value="MBN3270619.1"/>
    <property type="molecule type" value="Genomic_DNA"/>
</dbReference>
<protein>
    <submittedName>
        <fullName evidence="1">SCND3 protein</fullName>
    </submittedName>
</protein>
<reference evidence="1" key="1">
    <citation type="journal article" date="2021" name="Cell">
        <title>Tracing the genetic footprints of vertebrate landing in non-teleost ray-finned fishes.</title>
        <authorList>
            <person name="Bi X."/>
            <person name="Wang K."/>
            <person name="Yang L."/>
            <person name="Pan H."/>
            <person name="Jiang H."/>
            <person name="Wei Q."/>
            <person name="Fang M."/>
            <person name="Yu H."/>
            <person name="Zhu C."/>
            <person name="Cai Y."/>
            <person name="He Y."/>
            <person name="Gan X."/>
            <person name="Zeng H."/>
            <person name="Yu D."/>
            <person name="Zhu Y."/>
            <person name="Jiang H."/>
            <person name="Qiu Q."/>
            <person name="Yang H."/>
            <person name="Zhang Y.E."/>
            <person name="Wang W."/>
            <person name="Zhu M."/>
            <person name="He S."/>
            <person name="Zhang G."/>
        </authorList>
    </citation>
    <scope>NUCLEOTIDE SEQUENCE</scope>
    <source>
        <strain evidence="1">Pddl_001</strain>
    </source>
</reference>
<comment type="caution">
    <text evidence="1">The sequence shown here is derived from an EMBL/GenBank/DDBJ whole genome shotgun (WGS) entry which is preliminary data.</text>
</comment>
<keyword evidence="2" id="KW-1185">Reference proteome</keyword>
<feature type="non-terminal residue" evidence="1">
    <location>
        <position position="188"/>
    </location>
</feature>
<dbReference type="Proteomes" id="UP001166093">
    <property type="component" value="Unassembled WGS sequence"/>
</dbReference>
<gene>
    <name evidence="1" type="primary">Zbed9_8</name>
    <name evidence="1" type="ORF">GTO93_0011196</name>
</gene>
<name>A0ABS2X8V5_POLSP</name>